<dbReference type="Proteomes" id="UP001501094">
    <property type="component" value="Unassembled WGS sequence"/>
</dbReference>
<comment type="caution">
    <text evidence="10">The sequence shown here is derived from an EMBL/GenBank/DDBJ whole genome shotgun (WGS) entry which is preliminary data.</text>
</comment>
<evidence type="ECO:0000256" key="8">
    <source>
        <dbReference type="SAM" id="Phobius"/>
    </source>
</evidence>
<dbReference type="Pfam" id="PF01757">
    <property type="entry name" value="Acyl_transf_3"/>
    <property type="match status" value="1"/>
</dbReference>
<feature type="transmembrane region" description="Helical" evidence="8">
    <location>
        <begin position="325"/>
        <end position="347"/>
    </location>
</feature>
<feature type="region of interest" description="Disordered" evidence="7">
    <location>
        <begin position="21"/>
        <end position="49"/>
    </location>
</feature>
<feature type="compositionally biased region" description="Basic and acidic residues" evidence="7">
    <location>
        <begin position="34"/>
        <end position="49"/>
    </location>
</feature>
<feature type="transmembrane region" description="Helical" evidence="8">
    <location>
        <begin position="353"/>
        <end position="374"/>
    </location>
</feature>
<organism evidence="10 11">
    <name type="scientific">Myceligenerans crystallogenes</name>
    <dbReference type="NCBI Taxonomy" id="316335"/>
    <lineage>
        <taxon>Bacteria</taxon>
        <taxon>Bacillati</taxon>
        <taxon>Actinomycetota</taxon>
        <taxon>Actinomycetes</taxon>
        <taxon>Micrococcales</taxon>
        <taxon>Promicromonosporaceae</taxon>
        <taxon>Myceligenerans</taxon>
    </lineage>
</organism>
<keyword evidence="5 8" id="KW-1133">Transmembrane helix</keyword>
<feature type="transmembrane region" description="Helical" evidence="8">
    <location>
        <begin position="235"/>
        <end position="252"/>
    </location>
</feature>
<evidence type="ECO:0000256" key="1">
    <source>
        <dbReference type="ARBA" id="ARBA00004651"/>
    </source>
</evidence>
<keyword evidence="4 8" id="KW-0812">Transmembrane</keyword>
<feature type="transmembrane region" description="Helical" evidence="8">
    <location>
        <begin position="108"/>
        <end position="125"/>
    </location>
</feature>
<evidence type="ECO:0000256" key="3">
    <source>
        <dbReference type="ARBA" id="ARBA00022475"/>
    </source>
</evidence>
<dbReference type="PANTHER" id="PTHR40074:SF2">
    <property type="entry name" value="O-ACETYLTRANSFERASE WECH"/>
    <property type="match status" value="1"/>
</dbReference>
<comment type="subcellular location">
    <subcellularLocation>
        <location evidence="1">Cell membrane</location>
        <topology evidence="1">Multi-pass membrane protein</topology>
    </subcellularLocation>
</comment>
<evidence type="ECO:0000259" key="9">
    <source>
        <dbReference type="Pfam" id="PF01757"/>
    </source>
</evidence>
<dbReference type="PANTHER" id="PTHR40074">
    <property type="entry name" value="O-ACETYLTRANSFERASE WECH"/>
    <property type="match status" value="1"/>
</dbReference>
<sequence>MRRDQGEQVLRLTDATYSCPVNEALTSTPGSPVARHESPRDGSAEGRKHAEVLPEAVSPAARPRIAWADSARALAIILVVVYHATGWIGDAGYDFSVADEYTSPLRSLRMPLFFTVAGLFAAKWVAASWRTLLRGKIIYFAWVFVLWEPISLAVRQATGHHQIPDAEWWIFVVQVAVAPVYPWSELWFIWVLGVLFLLARLIRPVPVWLQLGVALGISAWALSGVDLGGIAYRGAARYLLFFLIGLHLRPLVEAYAQRLRWWSGTLVVGGWYGLAWLVAGQGLTHAFGPYLLVNIAGLLAGIAICCGLAVVVPRLGRIGARTLPVFVLHTPLIHTILWLLAMTGIVVPHPFSQWLPVVVAAVVIPLALVIDLVTRRSRLGWLWRPPDRLLKAVPSGPRNADTAAQPSAVGS</sequence>
<feature type="transmembrane region" description="Helical" evidence="8">
    <location>
        <begin position="137"/>
        <end position="156"/>
    </location>
</feature>
<protein>
    <recommendedName>
        <fullName evidence="9">Acyltransferase 3 domain-containing protein</fullName>
    </recommendedName>
</protein>
<feature type="domain" description="Acyltransferase 3" evidence="9">
    <location>
        <begin position="65"/>
        <end position="368"/>
    </location>
</feature>
<proteinExistence type="inferred from homology"/>
<evidence type="ECO:0000313" key="11">
    <source>
        <dbReference type="Proteomes" id="UP001501094"/>
    </source>
</evidence>
<feature type="transmembrane region" description="Helical" evidence="8">
    <location>
        <begin position="291"/>
        <end position="313"/>
    </location>
</feature>
<accession>A0ABN2N879</accession>
<feature type="transmembrane region" description="Helical" evidence="8">
    <location>
        <begin position="259"/>
        <end position="279"/>
    </location>
</feature>
<evidence type="ECO:0000256" key="2">
    <source>
        <dbReference type="ARBA" id="ARBA00007400"/>
    </source>
</evidence>
<feature type="transmembrane region" description="Helical" evidence="8">
    <location>
        <begin position="205"/>
        <end position="223"/>
    </location>
</feature>
<name>A0ABN2N879_9MICO</name>
<evidence type="ECO:0000256" key="4">
    <source>
        <dbReference type="ARBA" id="ARBA00022692"/>
    </source>
</evidence>
<evidence type="ECO:0000313" key="10">
    <source>
        <dbReference type="EMBL" id="GAA1856675.1"/>
    </source>
</evidence>
<keyword evidence="6 8" id="KW-0472">Membrane</keyword>
<keyword evidence="11" id="KW-1185">Reference proteome</keyword>
<evidence type="ECO:0000256" key="5">
    <source>
        <dbReference type="ARBA" id="ARBA00022989"/>
    </source>
</evidence>
<keyword evidence="3" id="KW-1003">Cell membrane</keyword>
<feature type="transmembrane region" description="Helical" evidence="8">
    <location>
        <begin position="71"/>
        <end position="88"/>
    </location>
</feature>
<dbReference type="EMBL" id="BAAANL010000002">
    <property type="protein sequence ID" value="GAA1856675.1"/>
    <property type="molecule type" value="Genomic_DNA"/>
</dbReference>
<gene>
    <name evidence="10" type="ORF">GCM10009751_12390</name>
</gene>
<evidence type="ECO:0000256" key="7">
    <source>
        <dbReference type="SAM" id="MobiDB-lite"/>
    </source>
</evidence>
<feature type="transmembrane region" description="Helical" evidence="8">
    <location>
        <begin position="168"/>
        <end position="198"/>
    </location>
</feature>
<comment type="similarity">
    <text evidence="2">Belongs to the acyltransferase 3 family.</text>
</comment>
<reference evidence="10 11" key="1">
    <citation type="journal article" date="2019" name="Int. J. Syst. Evol. Microbiol.">
        <title>The Global Catalogue of Microorganisms (GCM) 10K type strain sequencing project: providing services to taxonomists for standard genome sequencing and annotation.</title>
        <authorList>
            <consortium name="The Broad Institute Genomics Platform"/>
            <consortium name="The Broad Institute Genome Sequencing Center for Infectious Disease"/>
            <person name="Wu L."/>
            <person name="Ma J."/>
        </authorList>
    </citation>
    <scope>NUCLEOTIDE SEQUENCE [LARGE SCALE GENOMIC DNA]</scope>
    <source>
        <strain evidence="10 11">JCM 14326</strain>
    </source>
</reference>
<evidence type="ECO:0000256" key="6">
    <source>
        <dbReference type="ARBA" id="ARBA00023136"/>
    </source>
</evidence>
<dbReference type="InterPro" id="IPR002656">
    <property type="entry name" value="Acyl_transf_3_dom"/>
</dbReference>